<reference evidence="2" key="1">
    <citation type="journal article" date="2019" name="Int. J. Syst. Evol. Microbiol.">
        <title>The Global Catalogue of Microorganisms (GCM) 10K type strain sequencing project: providing services to taxonomists for standard genome sequencing and annotation.</title>
        <authorList>
            <consortium name="The Broad Institute Genomics Platform"/>
            <consortium name="The Broad Institute Genome Sequencing Center for Infectious Disease"/>
            <person name="Wu L."/>
            <person name="Ma J."/>
        </authorList>
    </citation>
    <scope>NUCLEOTIDE SEQUENCE [LARGE SCALE GENOMIC DNA]</scope>
    <source>
        <strain evidence="2">JCM 16014</strain>
    </source>
</reference>
<keyword evidence="2" id="KW-1185">Reference proteome</keyword>
<gene>
    <name evidence="1" type="ORF">GCM10009839_63480</name>
</gene>
<evidence type="ECO:0000313" key="2">
    <source>
        <dbReference type="Proteomes" id="UP001500751"/>
    </source>
</evidence>
<evidence type="ECO:0008006" key="3">
    <source>
        <dbReference type="Google" id="ProtNLM"/>
    </source>
</evidence>
<accession>A0ABP5GSA7</accession>
<organism evidence="1 2">
    <name type="scientific">Catenulispora yoronensis</name>
    <dbReference type="NCBI Taxonomy" id="450799"/>
    <lineage>
        <taxon>Bacteria</taxon>
        <taxon>Bacillati</taxon>
        <taxon>Actinomycetota</taxon>
        <taxon>Actinomycetes</taxon>
        <taxon>Catenulisporales</taxon>
        <taxon>Catenulisporaceae</taxon>
        <taxon>Catenulispora</taxon>
    </lineage>
</organism>
<protein>
    <recommendedName>
        <fullName evidence="3">Transposase</fullName>
    </recommendedName>
</protein>
<comment type="caution">
    <text evidence="1">The sequence shown here is derived from an EMBL/GenBank/DDBJ whole genome shotgun (WGS) entry which is preliminary data.</text>
</comment>
<sequence>MGEIPEAIDVLIDNKMFRNKFKALIRKGHLRDLLDLAEVAQGKDTPSHWFARATRTTPVPGKEGKPTHWERSLKFLAKLRQVRRIAHEIGSRIKVPADSMNAVFKAAWRHQQGAVRFAVTAAEVGKRHPFGLFCKLAIPRQADTSAA</sequence>
<proteinExistence type="predicted"/>
<name>A0ABP5GSA7_9ACTN</name>
<dbReference type="RefSeq" id="WP_344669366.1">
    <property type="nucleotide sequence ID" value="NZ_BAAAQN010000046.1"/>
</dbReference>
<dbReference type="EMBL" id="BAAAQN010000046">
    <property type="protein sequence ID" value="GAA2049007.1"/>
    <property type="molecule type" value="Genomic_DNA"/>
</dbReference>
<dbReference type="Proteomes" id="UP001500751">
    <property type="component" value="Unassembled WGS sequence"/>
</dbReference>
<evidence type="ECO:0000313" key="1">
    <source>
        <dbReference type="EMBL" id="GAA2049007.1"/>
    </source>
</evidence>